<evidence type="ECO:0000259" key="11">
    <source>
        <dbReference type="Pfam" id="PF04963"/>
    </source>
</evidence>
<feature type="domain" description="RNA polymerase sigma factor 54 core-binding" evidence="11">
    <location>
        <begin position="65"/>
        <end position="245"/>
    </location>
</feature>
<evidence type="ECO:0000313" key="13">
    <source>
        <dbReference type="Proteomes" id="UP000242224"/>
    </source>
</evidence>
<comment type="similarity">
    <text evidence="1 9">Belongs to the sigma-54 factor family.</text>
</comment>
<feature type="domain" description="RNA polymerase sigma factor 54 DNA-binding" evidence="10">
    <location>
        <begin position="260"/>
        <end position="414"/>
    </location>
</feature>
<proteinExistence type="inferred from homology"/>
<evidence type="ECO:0000256" key="7">
    <source>
        <dbReference type="ARBA" id="ARBA00023125"/>
    </source>
</evidence>
<dbReference type="PANTHER" id="PTHR32248">
    <property type="entry name" value="RNA POLYMERASE SIGMA-54 FACTOR"/>
    <property type="match status" value="1"/>
</dbReference>
<dbReference type="InterPro" id="IPR038709">
    <property type="entry name" value="RpoN_core-bd_sf"/>
</dbReference>
<dbReference type="PIRSF" id="PIRSF000774">
    <property type="entry name" value="RpoN"/>
    <property type="match status" value="1"/>
</dbReference>
<dbReference type="RefSeq" id="WP_078574144.1">
    <property type="nucleotide sequence ID" value="NZ_MPZS01000001.1"/>
</dbReference>
<dbReference type="Gene3D" id="1.10.10.60">
    <property type="entry name" value="Homeodomain-like"/>
    <property type="match status" value="1"/>
</dbReference>
<evidence type="ECO:0000256" key="4">
    <source>
        <dbReference type="ARBA" id="ARBA00022695"/>
    </source>
</evidence>
<organism evidence="12 13">
    <name type="scientific">Thioclava marina</name>
    <dbReference type="NCBI Taxonomy" id="1915077"/>
    <lineage>
        <taxon>Bacteria</taxon>
        <taxon>Pseudomonadati</taxon>
        <taxon>Pseudomonadota</taxon>
        <taxon>Alphaproteobacteria</taxon>
        <taxon>Rhodobacterales</taxon>
        <taxon>Paracoccaceae</taxon>
        <taxon>Thioclava</taxon>
    </lineage>
</organism>
<dbReference type="EMBL" id="MPZS01000001">
    <property type="protein sequence ID" value="OOY13995.1"/>
    <property type="molecule type" value="Genomic_DNA"/>
</dbReference>
<reference evidence="12 13" key="1">
    <citation type="submission" date="2016-11" db="EMBL/GenBank/DDBJ databases">
        <title>A multilocus sequence analysis scheme for characterization of bacteria in the genus Thioclava.</title>
        <authorList>
            <person name="Liu Y."/>
            <person name="Shao Z."/>
        </authorList>
    </citation>
    <scope>NUCLEOTIDE SEQUENCE [LARGE SCALE GENOMIC DNA]</scope>
    <source>
        <strain evidence="12 13">11.10-0-13</strain>
    </source>
</reference>
<keyword evidence="13" id="KW-1185">Reference proteome</keyword>
<dbReference type="InterPro" id="IPR007634">
    <property type="entry name" value="RNA_pol_sigma_54_DNA-bd"/>
</dbReference>
<evidence type="ECO:0000256" key="1">
    <source>
        <dbReference type="ARBA" id="ARBA00008798"/>
    </source>
</evidence>
<dbReference type="Gene3D" id="1.10.10.1330">
    <property type="entry name" value="RNA polymerase sigma-54 factor, core-binding domain"/>
    <property type="match status" value="1"/>
</dbReference>
<dbReference type="PROSITE" id="PS50044">
    <property type="entry name" value="SIGMA54_3"/>
    <property type="match status" value="1"/>
</dbReference>
<keyword evidence="4 9" id="KW-0548">Nucleotidyltransferase</keyword>
<dbReference type="Proteomes" id="UP000242224">
    <property type="component" value="Unassembled WGS sequence"/>
</dbReference>
<keyword evidence="8 9" id="KW-0804">Transcription</keyword>
<protein>
    <recommendedName>
        <fullName evidence="9">RNA polymerase sigma-54 factor</fullName>
    </recommendedName>
</protein>
<dbReference type="Pfam" id="PF04963">
    <property type="entry name" value="Sigma54_CBD"/>
    <property type="match status" value="1"/>
</dbReference>
<keyword evidence="6 9" id="KW-0731">Sigma factor</keyword>
<comment type="caution">
    <text evidence="12">The sequence shown here is derived from an EMBL/GenBank/DDBJ whole genome shotgun (WGS) entry which is preliminary data.</text>
</comment>
<keyword evidence="2 9" id="KW-0240">DNA-directed RNA polymerase</keyword>
<evidence type="ECO:0000256" key="5">
    <source>
        <dbReference type="ARBA" id="ARBA00023015"/>
    </source>
</evidence>
<dbReference type="Pfam" id="PF04552">
    <property type="entry name" value="Sigma54_DBD"/>
    <property type="match status" value="1"/>
</dbReference>
<evidence type="ECO:0000313" key="12">
    <source>
        <dbReference type="EMBL" id="OOY13995.1"/>
    </source>
</evidence>
<sequence length="416" mass="45068">MKLTQKVTQRLDTGLKLTQDLHRAIGFLELSNLELAQTLREAASDNPWLRVRMPPAMEDGVADIAAPGLSLRAHVLAQIDRLVPRTSDRSVALALLDAMGPNGFLEMPVETIAATLRVTPARVETVLAALQAIEPRGLFARSLGECLALQLAEEEEISPQMRRMLDALPVLADRGPAALAEAAGLGADELAPLLARLRDLNPRPAAGFSTDTARTRIADLLFEREGDSWIARLNPESLPRLEINDFKQGASSAMSFSREKSAALRLVSALETRNENLLALGRLLAGEQAQFLSHGPVGQRVFTRREAARRLGLHESTVGRLASSSSAATPAMGVLPLREFFSRALRRQAEASPVQGSLAIKARIEQMIAGEDPVRPLNDGELSDALRAEGISISRRVVAKLRTSAGIPNRAVRRSR</sequence>
<keyword evidence="3 9" id="KW-0808">Transferase</keyword>
<evidence type="ECO:0000256" key="2">
    <source>
        <dbReference type="ARBA" id="ARBA00022478"/>
    </source>
</evidence>
<dbReference type="Pfam" id="PF00309">
    <property type="entry name" value="Sigma54_AID"/>
    <property type="match status" value="1"/>
</dbReference>
<dbReference type="InterPro" id="IPR007046">
    <property type="entry name" value="RNA_pol_sigma_54_core-bd"/>
</dbReference>
<keyword evidence="7 9" id="KW-0238">DNA-binding</keyword>
<gene>
    <name evidence="12" type="ORF">BMG00_09670</name>
</gene>
<name>A0ABX3MRZ2_9RHOB</name>
<evidence type="ECO:0000256" key="9">
    <source>
        <dbReference type="PIRNR" id="PIRNR000774"/>
    </source>
</evidence>
<evidence type="ECO:0000259" key="10">
    <source>
        <dbReference type="Pfam" id="PF04552"/>
    </source>
</evidence>
<evidence type="ECO:0000256" key="3">
    <source>
        <dbReference type="ARBA" id="ARBA00022679"/>
    </source>
</evidence>
<evidence type="ECO:0000256" key="6">
    <source>
        <dbReference type="ARBA" id="ARBA00023082"/>
    </source>
</evidence>
<dbReference type="InterPro" id="IPR000394">
    <property type="entry name" value="RNA_pol_sigma_54"/>
</dbReference>
<dbReference type="PRINTS" id="PR00045">
    <property type="entry name" value="SIGMA54FCT"/>
</dbReference>
<comment type="function">
    <text evidence="9">Sigma factors are initiation factors that promote the attachment of RNA polymerase to specific initiation sites and are then released.</text>
</comment>
<keyword evidence="5 9" id="KW-0805">Transcription regulation</keyword>
<accession>A0ABX3MRZ2</accession>
<evidence type="ECO:0000256" key="8">
    <source>
        <dbReference type="ARBA" id="ARBA00023163"/>
    </source>
</evidence>
<dbReference type="PANTHER" id="PTHR32248:SF4">
    <property type="entry name" value="RNA POLYMERASE SIGMA-54 FACTOR"/>
    <property type="match status" value="1"/>
</dbReference>